<sequence length="593" mass="65411">MNWNSVVIIVCILIAAFAIYREYLRANKAHLVWRVVAALVAIVALACIALPLTYNADPQKTTANGKILLTEGFDPDSLNRIDSLYTLDKSIHQQYPKAKLLYNIDQLFTDSMHIAPINVYGYGLNEDELKQLSGRPINFHNSPIPDGFTAVGWTEKLKAGQQFTVQGHYKNTSVKPYQLVLKGLNTTLDSVTIPAKAEPAFTLATTPKSTGRVIYQLIVLNGKDTISHEQVPVIIDKTEPLKVLTLSSSPDFESKFLRNWLGANGYGVSSRALITKGKFGQEYLNMDKPDLTHINTALLNKFDVVIGELSELKNLSPAESAALQQEVTQKGLGLIVRADSSDKKASWVQSGFPVTYMAGKQAALSPLFVQGKGKTGKLNIDPVYINQQSNTQSLVTDQAGHLLAGVTLNGAGKIVFTTVNNTYSWMLSGNKNDYTAIWSLLIDKAARRLPAMENWSVITSPSSPGQAAELIVEGGVPSGGIALNKTTVYPAQNPAIPFQRSITYWPSAYGWQQASQQNGKLYWWYVWKNKDWQSLKAAKKIALTSRYVKANLAGTAVTKQIHQKTRAAVPKMYFYILFLIAATFLWAESKFVN</sequence>
<keyword evidence="3" id="KW-1185">Reference proteome</keyword>
<dbReference type="RefSeq" id="WP_194106418.1">
    <property type="nucleotide sequence ID" value="NZ_JADFFM010000001.1"/>
</dbReference>
<evidence type="ECO:0000313" key="3">
    <source>
        <dbReference type="Proteomes" id="UP000632774"/>
    </source>
</evidence>
<name>A0ABR9XIH7_9SPHI</name>
<reference evidence="2 3" key="1">
    <citation type="submission" date="2020-10" db="EMBL/GenBank/DDBJ databases">
        <title>Mucilaginibacter mali sp. nov., isolated from rhizosphere soil of apple orchard.</title>
        <authorList>
            <person name="Lee J.-S."/>
            <person name="Kim H.S."/>
            <person name="Kim J.-S."/>
        </authorList>
    </citation>
    <scope>NUCLEOTIDE SEQUENCE [LARGE SCALE GENOMIC DNA]</scope>
    <source>
        <strain evidence="2 3">KCTC 23157</strain>
    </source>
</reference>
<proteinExistence type="predicted"/>
<organism evidence="2 3">
    <name type="scientific">Mucilaginibacter boryungensis</name>
    <dbReference type="NCBI Taxonomy" id="768480"/>
    <lineage>
        <taxon>Bacteria</taxon>
        <taxon>Pseudomonadati</taxon>
        <taxon>Bacteroidota</taxon>
        <taxon>Sphingobacteriia</taxon>
        <taxon>Sphingobacteriales</taxon>
        <taxon>Sphingobacteriaceae</taxon>
        <taxon>Mucilaginibacter</taxon>
    </lineage>
</organism>
<keyword evidence="1" id="KW-1133">Transmembrane helix</keyword>
<evidence type="ECO:0000313" key="2">
    <source>
        <dbReference type="EMBL" id="MBE9667066.1"/>
    </source>
</evidence>
<keyword evidence="1" id="KW-0812">Transmembrane</keyword>
<keyword evidence="1" id="KW-0472">Membrane</keyword>
<dbReference type="EMBL" id="JADFFM010000001">
    <property type="protein sequence ID" value="MBE9667066.1"/>
    <property type="molecule type" value="Genomic_DNA"/>
</dbReference>
<evidence type="ECO:0000256" key="1">
    <source>
        <dbReference type="SAM" id="Phobius"/>
    </source>
</evidence>
<evidence type="ECO:0008006" key="4">
    <source>
        <dbReference type="Google" id="ProtNLM"/>
    </source>
</evidence>
<accession>A0ABR9XIH7</accession>
<comment type="caution">
    <text evidence="2">The sequence shown here is derived from an EMBL/GenBank/DDBJ whole genome shotgun (WGS) entry which is preliminary data.</text>
</comment>
<gene>
    <name evidence="2" type="ORF">IRJ18_11895</name>
</gene>
<feature type="transmembrane region" description="Helical" evidence="1">
    <location>
        <begin position="6"/>
        <end position="24"/>
    </location>
</feature>
<protein>
    <recommendedName>
        <fullName evidence="4">Membrane protein (TIGR02226 family)</fullName>
    </recommendedName>
</protein>
<feature type="transmembrane region" description="Helical" evidence="1">
    <location>
        <begin position="31"/>
        <end position="54"/>
    </location>
</feature>
<dbReference type="Proteomes" id="UP000632774">
    <property type="component" value="Unassembled WGS sequence"/>
</dbReference>